<keyword evidence="3" id="KW-0732">Signal</keyword>
<proteinExistence type="inferred from homology"/>
<reference evidence="5" key="2">
    <citation type="submission" date="2023-06" db="EMBL/GenBank/DDBJ databases">
        <authorList>
            <consortium name="Lawrence Berkeley National Laboratory"/>
            <person name="Haridas S."/>
            <person name="Hensen N."/>
            <person name="Bonometti L."/>
            <person name="Westerberg I."/>
            <person name="Brannstrom I.O."/>
            <person name="Guillou S."/>
            <person name="Cros-Aarteil S."/>
            <person name="Calhoun S."/>
            <person name="Kuo A."/>
            <person name="Mondo S."/>
            <person name="Pangilinan J."/>
            <person name="Riley R."/>
            <person name="Labutti K."/>
            <person name="Andreopoulos B."/>
            <person name="Lipzen A."/>
            <person name="Chen C."/>
            <person name="Yanf M."/>
            <person name="Daum C."/>
            <person name="Ng V."/>
            <person name="Clum A."/>
            <person name="Steindorff A."/>
            <person name="Ohm R."/>
            <person name="Martin F."/>
            <person name="Silar P."/>
            <person name="Natvig D."/>
            <person name="Lalanne C."/>
            <person name="Gautier V."/>
            <person name="Ament-Velasquez S.L."/>
            <person name="Kruys A."/>
            <person name="Hutchinson M.I."/>
            <person name="Powell A.J."/>
            <person name="Barry K."/>
            <person name="Miller A.N."/>
            <person name="Grigoriev I.V."/>
            <person name="Debuchy R."/>
            <person name="Gladieux P."/>
            <person name="Thoren M.H."/>
            <person name="Johannesson H."/>
        </authorList>
    </citation>
    <scope>NUCLEOTIDE SEQUENCE</scope>
    <source>
        <strain evidence="5">CBS 958.72</strain>
    </source>
</reference>
<feature type="chain" id="PRO_5041769200" description="Carboxylic ester hydrolase" evidence="3">
    <location>
        <begin position="30"/>
        <end position="594"/>
    </location>
</feature>
<keyword evidence="6" id="KW-1185">Reference proteome</keyword>
<dbReference type="SUPFAM" id="SSF53474">
    <property type="entry name" value="alpha/beta-Hydrolases"/>
    <property type="match status" value="1"/>
</dbReference>
<evidence type="ECO:0000256" key="1">
    <source>
        <dbReference type="ARBA" id="ARBA00005964"/>
    </source>
</evidence>
<dbReference type="InterPro" id="IPR002018">
    <property type="entry name" value="CarbesteraseB"/>
</dbReference>
<organism evidence="5 6">
    <name type="scientific">Lasiosphaeria ovina</name>
    <dbReference type="NCBI Taxonomy" id="92902"/>
    <lineage>
        <taxon>Eukaryota</taxon>
        <taxon>Fungi</taxon>
        <taxon>Dikarya</taxon>
        <taxon>Ascomycota</taxon>
        <taxon>Pezizomycotina</taxon>
        <taxon>Sordariomycetes</taxon>
        <taxon>Sordariomycetidae</taxon>
        <taxon>Sordariales</taxon>
        <taxon>Lasiosphaeriaceae</taxon>
        <taxon>Lasiosphaeria</taxon>
    </lineage>
</organism>
<keyword evidence="2 3" id="KW-0378">Hydrolase</keyword>
<comment type="caution">
    <text evidence="5">The sequence shown here is derived from an EMBL/GenBank/DDBJ whole genome shotgun (WGS) entry which is preliminary data.</text>
</comment>
<protein>
    <recommendedName>
        <fullName evidence="3">Carboxylic ester hydrolase</fullName>
        <ecNumber evidence="3">3.1.1.-</ecNumber>
    </recommendedName>
</protein>
<evidence type="ECO:0000256" key="2">
    <source>
        <dbReference type="ARBA" id="ARBA00022801"/>
    </source>
</evidence>
<dbReference type="PANTHER" id="PTHR43918">
    <property type="entry name" value="ACETYLCHOLINESTERASE"/>
    <property type="match status" value="1"/>
</dbReference>
<evidence type="ECO:0000256" key="3">
    <source>
        <dbReference type="RuleBase" id="RU361235"/>
    </source>
</evidence>
<dbReference type="EC" id="3.1.1.-" evidence="3"/>
<gene>
    <name evidence="5" type="ORF">B0T24DRAFT_517301</name>
</gene>
<dbReference type="Proteomes" id="UP001287356">
    <property type="component" value="Unassembled WGS sequence"/>
</dbReference>
<comment type="similarity">
    <text evidence="1 3">Belongs to the type-B carboxylesterase/lipase family.</text>
</comment>
<dbReference type="InterPro" id="IPR050654">
    <property type="entry name" value="AChE-related_enzymes"/>
</dbReference>
<dbReference type="GO" id="GO:0052689">
    <property type="term" value="F:carboxylic ester hydrolase activity"/>
    <property type="evidence" value="ECO:0007669"/>
    <property type="project" value="TreeGrafter"/>
</dbReference>
<dbReference type="Gene3D" id="3.40.50.1820">
    <property type="entry name" value="alpha/beta hydrolase"/>
    <property type="match status" value="1"/>
</dbReference>
<evidence type="ECO:0000313" key="6">
    <source>
        <dbReference type="Proteomes" id="UP001287356"/>
    </source>
</evidence>
<name>A0AAE0TXT4_9PEZI</name>
<dbReference type="InterPro" id="IPR029058">
    <property type="entry name" value="AB_hydrolase_fold"/>
</dbReference>
<dbReference type="AlphaFoldDB" id="A0AAE0TXT4"/>
<dbReference type="InterPro" id="IPR019826">
    <property type="entry name" value="Carboxylesterase_B_AS"/>
</dbReference>
<dbReference type="PANTHER" id="PTHR43918:SF4">
    <property type="entry name" value="CARBOXYLIC ESTER HYDROLASE"/>
    <property type="match status" value="1"/>
</dbReference>
<evidence type="ECO:0000313" key="5">
    <source>
        <dbReference type="EMBL" id="KAK3383410.1"/>
    </source>
</evidence>
<feature type="signal peptide" evidence="3">
    <location>
        <begin position="1"/>
        <end position="29"/>
    </location>
</feature>
<dbReference type="PROSITE" id="PS00122">
    <property type="entry name" value="CARBOXYLESTERASE_B_1"/>
    <property type="match status" value="1"/>
</dbReference>
<evidence type="ECO:0000259" key="4">
    <source>
        <dbReference type="Pfam" id="PF00135"/>
    </source>
</evidence>
<feature type="domain" description="Carboxylesterase type B" evidence="4">
    <location>
        <begin position="56"/>
        <end position="536"/>
    </location>
</feature>
<dbReference type="PROSITE" id="PS51257">
    <property type="entry name" value="PROKAR_LIPOPROTEIN"/>
    <property type="match status" value="1"/>
</dbReference>
<dbReference type="Pfam" id="PF00135">
    <property type="entry name" value="COesterase"/>
    <property type="match status" value="1"/>
</dbReference>
<dbReference type="EMBL" id="JAULSN010000001">
    <property type="protein sequence ID" value="KAK3383410.1"/>
    <property type="molecule type" value="Genomic_DNA"/>
</dbReference>
<reference evidence="5" key="1">
    <citation type="journal article" date="2023" name="Mol. Phylogenet. Evol.">
        <title>Genome-scale phylogeny and comparative genomics of the fungal order Sordariales.</title>
        <authorList>
            <person name="Hensen N."/>
            <person name="Bonometti L."/>
            <person name="Westerberg I."/>
            <person name="Brannstrom I.O."/>
            <person name="Guillou S."/>
            <person name="Cros-Aarteil S."/>
            <person name="Calhoun S."/>
            <person name="Haridas S."/>
            <person name="Kuo A."/>
            <person name="Mondo S."/>
            <person name="Pangilinan J."/>
            <person name="Riley R."/>
            <person name="LaButti K."/>
            <person name="Andreopoulos B."/>
            <person name="Lipzen A."/>
            <person name="Chen C."/>
            <person name="Yan M."/>
            <person name="Daum C."/>
            <person name="Ng V."/>
            <person name="Clum A."/>
            <person name="Steindorff A."/>
            <person name="Ohm R.A."/>
            <person name="Martin F."/>
            <person name="Silar P."/>
            <person name="Natvig D.O."/>
            <person name="Lalanne C."/>
            <person name="Gautier V."/>
            <person name="Ament-Velasquez S.L."/>
            <person name="Kruys A."/>
            <person name="Hutchinson M.I."/>
            <person name="Powell A.J."/>
            <person name="Barry K."/>
            <person name="Miller A.N."/>
            <person name="Grigoriev I.V."/>
            <person name="Debuchy R."/>
            <person name="Gladieux P."/>
            <person name="Hiltunen Thoren M."/>
            <person name="Johannesson H."/>
        </authorList>
    </citation>
    <scope>NUCLEOTIDE SEQUENCE</scope>
    <source>
        <strain evidence="5">CBS 958.72</strain>
    </source>
</reference>
<accession>A0AAE0TXT4</accession>
<sequence>MARTKPRGLFSFALHVSLLFLSSPLSCLAVLIAACGSDNQQPPAPLPPPPINRIGPVVDLNYSAYEGLRLPNGVNAFLGLRYAAPPLGQLRWRAPAEPPRTQQLQQAKQFQPVCLGIGTAYPDPGHDEDCLFANVWAPADAGRHSKLPVWVFIPGGGYVSLTNANWNGAEVVEKSGHSIVFVNFNYRVGLWGFLASERVRADGDLNTGLLDQRMLMTWVKTHITSFGGDPDHVVIHGASAGAGSVALHMVAYGGRDDGLFVGAMAESLFFPAQPFVAELEYQFDRVADQTGCSTIAQQISCLRGQDAAVLQAANHAQPFPGRSEPPSPLFYFTPCIDGSFLHDLPYRLFRTGRFVRGIPLLSGTTTDEGTVFATDAGSPADVARFLANNYPRLTPNDTAAVLARYPPQQLPALPRHRPWFPTASRAYGEATFVCPSVNVLDTLLHHTITTTPGLLFSYRFDVLDDENVAAGLGVPHIFEAAAVFGPDNIGPPGAARASYRTYNAAVVPLLMTYWLSFVRALDPSPHRLPGSPAWGPWAAPAVSGSGCVSGGDRRRLLLETGGRASMEVVLADELDRCAFWLGLGDSVEQKKKRR</sequence>